<dbReference type="Proteomes" id="UP000595703">
    <property type="component" value="Chromosome"/>
</dbReference>
<dbReference type="KEGG" id="arev:RVR_1580"/>
<reference evidence="1 2" key="2">
    <citation type="journal article" date="2011" name="J. Antibiot.">
        <title>Furaquinocins I and J: novel polyketide isoprenoid hybrid compounds from Streptomyces reveromyceticus SN-593.</title>
        <authorList>
            <person name="Panthee S."/>
            <person name="Takahashi S."/>
            <person name="Takagi H."/>
            <person name="Nogawa T."/>
            <person name="Oowada E."/>
            <person name="Uramoto M."/>
            <person name="Osada H."/>
        </authorList>
    </citation>
    <scope>NUCLEOTIDE SEQUENCE [LARGE SCALE GENOMIC DNA]</scope>
    <source>
        <strain evidence="1 2">SN-593</strain>
    </source>
</reference>
<reference evidence="1 2" key="3">
    <citation type="journal article" date="2011" name="Nat. Chem. Biol.">
        <title>Reveromycin A biosynthesis uses RevG and RevJ for stereospecific spiroacetal formation.</title>
        <authorList>
            <person name="Takahashi S."/>
            <person name="Toyoda A."/>
            <person name="Sekiyama Y."/>
            <person name="Takagi H."/>
            <person name="Nogawa T."/>
            <person name="Uramoto M."/>
            <person name="Suzuki R."/>
            <person name="Koshino H."/>
            <person name="Kumano T."/>
            <person name="Panthee S."/>
            <person name="Dairi T."/>
            <person name="Ishikawa J."/>
            <person name="Ikeda H."/>
            <person name="Sakaki Y."/>
            <person name="Osada H."/>
        </authorList>
    </citation>
    <scope>NUCLEOTIDE SEQUENCE [LARGE SCALE GENOMIC DNA]</scope>
    <source>
        <strain evidence="1 2">SN-593</strain>
    </source>
</reference>
<organism evidence="1 2">
    <name type="scientific">Actinacidiphila reveromycinica</name>
    <dbReference type="NCBI Taxonomy" id="659352"/>
    <lineage>
        <taxon>Bacteria</taxon>
        <taxon>Bacillati</taxon>
        <taxon>Actinomycetota</taxon>
        <taxon>Actinomycetes</taxon>
        <taxon>Kitasatosporales</taxon>
        <taxon>Streptomycetaceae</taxon>
        <taxon>Actinacidiphila</taxon>
    </lineage>
</organism>
<dbReference type="AlphaFoldDB" id="A0A7U3UPM3"/>
<keyword evidence="2" id="KW-1185">Reference proteome</keyword>
<name>A0A7U3UPM3_9ACTN</name>
<proteinExistence type="predicted"/>
<dbReference type="EMBL" id="AP018365">
    <property type="protein sequence ID" value="BBA96331.1"/>
    <property type="molecule type" value="Genomic_DNA"/>
</dbReference>
<reference evidence="1 2" key="4">
    <citation type="journal article" date="2020" name="Sci. Rep.">
        <title>beta-carboline chemical signals induce reveromycin production through a LuxR family regulator in Streptomyces sp. SN-593.</title>
        <authorList>
            <person name="Panthee S."/>
            <person name="Kito N."/>
            <person name="Hayashi T."/>
            <person name="Shimizu T."/>
            <person name="Ishikawa J."/>
            <person name="Hamamoto H."/>
            <person name="Osada H."/>
            <person name="Takahashi S."/>
        </authorList>
    </citation>
    <scope>NUCLEOTIDE SEQUENCE [LARGE SCALE GENOMIC DNA]</scope>
    <source>
        <strain evidence="1 2">SN-593</strain>
    </source>
</reference>
<evidence type="ECO:0000313" key="1">
    <source>
        <dbReference type="EMBL" id="BBA96331.1"/>
    </source>
</evidence>
<reference evidence="1 2" key="1">
    <citation type="journal article" date="2010" name="J. Bacteriol.">
        <title>Biochemical characterization of a novel indole prenyltransferase from Streptomyces sp. SN-593.</title>
        <authorList>
            <person name="Takahashi S."/>
            <person name="Takagi H."/>
            <person name="Toyoda A."/>
            <person name="Uramoto M."/>
            <person name="Nogawa T."/>
            <person name="Ueki M."/>
            <person name="Sakaki Y."/>
            <person name="Osada H."/>
        </authorList>
    </citation>
    <scope>NUCLEOTIDE SEQUENCE [LARGE SCALE GENOMIC DNA]</scope>
    <source>
        <strain evidence="1 2">SN-593</strain>
    </source>
</reference>
<protein>
    <submittedName>
        <fullName evidence="1">Uncharacterized protein</fullName>
    </submittedName>
</protein>
<accession>A0A7U3UPM3</accession>
<sequence length="260" mass="28956">MPVSMPFEEILAKARLRSPEYTREELVAAQARLAAAATMQQIMTGALTFDDATSRDLWCEPVRPSRWEPHHHGETADRERLDAADDLRHLCKIVITQAKALQTMSAFVSGSVESADDPSRILEPEGARVLACVLHLAGREDSARFWWQFASGADDGEAKFCLFLHHLALGEVQEANWWHDQIPRRGRELWARAVREGRDRETAAAATCLHAVARRKTVPDEATAVVGYVRSAVRFVDEAVDLPLPADGFAEKIEEMTATT</sequence>
<dbReference type="RefSeq" id="WP_202232782.1">
    <property type="nucleotide sequence ID" value="NZ_AP018365.1"/>
</dbReference>
<gene>
    <name evidence="1" type="ORF">RVR_1580</name>
</gene>
<evidence type="ECO:0000313" key="2">
    <source>
        <dbReference type="Proteomes" id="UP000595703"/>
    </source>
</evidence>